<evidence type="ECO:0000256" key="4">
    <source>
        <dbReference type="ARBA" id="ARBA00012462"/>
    </source>
</evidence>
<dbReference type="GO" id="GO:0046872">
    <property type="term" value="F:metal ion binding"/>
    <property type="evidence" value="ECO:0007669"/>
    <property type="project" value="UniProtKB-UniRule"/>
</dbReference>
<dbReference type="GO" id="GO:0005576">
    <property type="term" value="C:extracellular region"/>
    <property type="evidence" value="ECO:0007669"/>
    <property type="project" value="UniProtKB-SubCell"/>
</dbReference>
<feature type="binding site" evidence="15">
    <location>
        <position position="568"/>
    </location>
    <ligand>
        <name>Ca(2+)</name>
        <dbReference type="ChEBI" id="CHEBI:29108"/>
    </ligand>
</feature>
<evidence type="ECO:0000313" key="18">
    <source>
        <dbReference type="EMBL" id="KAF2100953.1"/>
    </source>
</evidence>
<dbReference type="SUPFAM" id="SSF54897">
    <property type="entry name" value="Protease propeptides/inhibitors"/>
    <property type="match status" value="1"/>
</dbReference>
<evidence type="ECO:0000256" key="15">
    <source>
        <dbReference type="PROSITE-ProRule" id="PRU01032"/>
    </source>
</evidence>
<evidence type="ECO:0000256" key="12">
    <source>
        <dbReference type="ARBA" id="ARBA00023026"/>
    </source>
</evidence>
<feature type="active site" description="Charge relay system" evidence="15">
    <location>
        <position position="282"/>
    </location>
</feature>
<evidence type="ECO:0000256" key="3">
    <source>
        <dbReference type="ARBA" id="ARBA00004239"/>
    </source>
</evidence>
<gene>
    <name evidence="18" type="ORF">NA57DRAFT_74550</name>
</gene>
<dbReference type="EC" id="3.4.14.10" evidence="4"/>
<dbReference type="Proteomes" id="UP000799772">
    <property type="component" value="Unassembled WGS sequence"/>
</dbReference>
<feature type="active site" description="Charge relay system" evidence="15">
    <location>
        <position position="278"/>
    </location>
</feature>
<comment type="caution">
    <text evidence="18">The sequence shown here is derived from an EMBL/GenBank/DDBJ whole genome shotgun (WGS) entry which is preliminary data.</text>
</comment>
<dbReference type="PROSITE" id="PS00138">
    <property type="entry name" value="SUBTILASE_SER"/>
    <property type="match status" value="1"/>
</dbReference>
<sequence>MAPHFCGTTLLFLFSCLFLTATTTSSPFDLVHSVPEGWSFINYPQPEDLLYLYAATTSSNLATLEQAALDASTPGHKLYGHHLKRHEVQKLLGASQQSHSAIRQWFAASGISDAVEDGVWIRFNCSVSQAEALLDTTFQVFKDPSGNSVIRTLNYSVPAEMQRHIEMIQPTTRFPRPQLQKTVSPLWKRTVASGVNTSDCSQNITPRCLQQQYNIKDVIIDPRVENTLAVNSFDENYAHFGDLAQFNKEFAPWANGKNFTWTSVNGGILNQTSTGNPEADLDVEYSMAISSLSSPSTAIRIHVFSTGGQGPTINDLNNPPGVFNEPWLEWLDFVLNLPDEELPQTMTISYADDEQTLPRGYARTVCNMFASLAARGVSVLIGSGDWGPGVGCQSNDGKNRSMFIPVFPSTCPWITSVGGTRYFDHEIANNLSSGGFSNYFARPSYQEAAVAGYLAKIGGKFQGLYNRSGRAFPDVAAQSHNYVVISDGAPDVGSGTSAAAPVFAGIVALLNGARMSAGKPPLGFLNPWIYGKAYAALNDITEGGSKGCTKSLGPEISGAGWNATKGWDPVTGYGTPNFEKLLRLALED</sequence>
<dbReference type="AlphaFoldDB" id="A0A9P4IJ61"/>
<evidence type="ECO:0000256" key="11">
    <source>
        <dbReference type="ARBA" id="ARBA00022837"/>
    </source>
</evidence>
<dbReference type="GO" id="GO:0006508">
    <property type="term" value="P:proteolysis"/>
    <property type="evidence" value="ECO:0007669"/>
    <property type="project" value="UniProtKB-KW"/>
</dbReference>
<evidence type="ECO:0000256" key="10">
    <source>
        <dbReference type="ARBA" id="ARBA00022825"/>
    </source>
</evidence>
<evidence type="ECO:0000256" key="5">
    <source>
        <dbReference type="ARBA" id="ARBA00022525"/>
    </source>
</evidence>
<comment type="catalytic activity">
    <reaction evidence="1">
        <text>Release of an N-terminal tripeptide from a polypeptide.</text>
        <dbReference type="EC" id="3.4.14.10"/>
    </reaction>
</comment>
<dbReference type="GO" id="GO:0008240">
    <property type="term" value="F:tripeptidyl-peptidase activity"/>
    <property type="evidence" value="ECO:0007669"/>
    <property type="project" value="UniProtKB-EC"/>
</dbReference>
<feature type="binding site" evidence="15">
    <location>
        <position position="540"/>
    </location>
    <ligand>
        <name>Ca(2+)</name>
        <dbReference type="ChEBI" id="CHEBI:29108"/>
    </ligand>
</feature>
<keyword evidence="8 16" id="KW-0732">Signal</keyword>
<dbReference type="EMBL" id="ML978124">
    <property type="protein sequence ID" value="KAF2100953.1"/>
    <property type="molecule type" value="Genomic_DNA"/>
</dbReference>
<evidence type="ECO:0000256" key="8">
    <source>
        <dbReference type="ARBA" id="ARBA00022729"/>
    </source>
</evidence>
<dbReference type="InterPro" id="IPR036852">
    <property type="entry name" value="Peptidase_S8/S53_dom_sf"/>
</dbReference>
<keyword evidence="6 15" id="KW-0645">Protease</keyword>
<keyword evidence="11 15" id="KW-0106">Calcium</keyword>
<keyword evidence="14" id="KW-0325">Glycoprotein</keyword>
<evidence type="ECO:0000256" key="2">
    <source>
        <dbReference type="ARBA" id="ARBA00002451"/>
    </source>
</evidence>
<dbReference type="InterPro" id="IPR015366">
    <property type="entry name" value="S53_propep"/>
</dbReference>
<keyword evidence="7 15" id="KW-0479">Metal-binding</keyword>
<feature type="binding site" evidence="15">
    <location>
        <position position="539"/>
    </location>
    <ligand>
        <name>Ca(2+)</name>
        <dbReference type="ChEBI" id="CHEBI:29108"/>
    </ligand>
</feature>
<dbReference type="OrthoDB" id="409122at2759"/>
<comment type="subcellular location">
    <subcellularLocation>
        <location evidence="3">Secreted</location>
        <location evidence="3">Extracellular space</location>
    </subcellularLocation>
</comment>
<dbReference type="PANTHER" id="PTHR14218:SF10">
    <property type="entry name" value="PEPTIDASE S53 DOMAIN-CONTAINING PROTEIN"/>
    <property type="match status" value="1"/>
</dbReference>
<evidence type="ECO:0000256" key="9">
    <source>
        <dbReference type="ARBA" id="ARBA00022801"/>
    </source>
</evidence>
<dbReference type="PANTHER" id="PTHR14218">
    <property type="entry name" value="PROTEASE S8 TRIPEPTIDYL PEPTIDASE I CLN2"/>
    <property type="match status" value="1"/>
</dbReference>
<evidence type="ECO:0000256" key="1">
    <source>
        <dbReference type="ARBA" id="ARBA00001910"/>
    </source>
</evidence>
<dbReference type="SUPFAM" id="SSF52743">
    <property type="entry name" value="Subtilisin-like"/>
    <property type="match status" value="1"/>
</dbReference>
<evidence type="ECO:0000259" key="17">
    <source>
        <dbReference type="PROSITE" id="PS51695"/>
    </source>
</evidence>
<keyword evidence="19" id="KW-1185">Reference proteome</keyword>
<accession>A0A9P4IJ61</accession>
<dbReference type="CDD" id="cd04056">
    <property type="entry name" value="Peptidases_S53"/>
    <property type="match status" value="1"/>
</dbReference>
<keyword evidence="9 15" id="KW-0378">Hydrolase</keyword>
<evidence type="ECO:0000256" key="6">
    <source>
        <dbReference type="ARBA" id="ARBA00022670"/>
    </source>
</evidence>
<feature type="binding site" evidence="15">
    <location>
        <position position="566"/>
    </location>
    <ligand>
        <name>Ca(2+)</name>
        <dbReference type="ChEBI" id="CHEBI:29108"/>
    </ligand>
</feature>
<dbReference type="SMART" id="SM00944">
    <property type="entry name" value="Pro-kuma_activ"/>
    <property type="match status" value="1"/>
</dbReference>
<dbReference type="InterPro" id="IPR030400">
    <property type="entry name" value="Sedolisin_dom"/>
</dbReference>
<dbReference type="Pfam" id="PF09286">
    <property type="entry name" value="Pro-kuma_activ"/>
    <property type="match status" value="1"/>
</dbReference>
<dbReference type="GO" id="GO:0004252">
    <property type="term" value="F:serine-type endopeptidase activity"/>
    <property type="evidence" value="ECO:0007669"/>
    <property type="project" value="UniProtKB-UniRule"/>
</dbReference>
<keyword evidence="13" id="KW-0865">Zymogen</keyword>
<dbReference type="PROSITE" id="PS51695">
    <property type="entry name" value="SEDOLISIN"/>
    <property type="match status" value="1"/>
</dbReference>
<feature type="active site" description="Charge relay system" evidence="15">
    <location>
        <position position="497"/>
    </location>
</feature>
<comment type="cofactor">
    <cofactor evidence="15">
        <name>Ca(2+)</name>
        <dbReference type="ChEBI" id="CHEBI:29108"/>
    </cofactor>
    <text evidence="15">Binds 1 Ca(2+) ion per subunit.</text>
</comment>
<proteinExistence type="predicted"/>
<dbReference type="CDD" id="cd11377">
    <property type="entry name" value="Pro-peptidase_S53"/>
    <property type="match status" value="1"/>
</dbReference>
<keyword evidence="10 15" id="KW-0720">Serine protease</keyword>
<feature type="signal peptide" evidence="16">
    <location>
        <begin position="1"/>
        <end position="25"/>
    </location>
</feature>
<name>A0A9P4IJ61_9PEZI</name>
<feature type="chain" id="PRO_5040315049" description="tripeptidyl-peptidase II" evidence="16">
    <location>
        <begin position="26"/>
        <end position="588"/>
    </location>
</feature>
<reference evidence="18" key="1">
    <citation type="journal article" date="2020" name="Stud. Mycol.">
        <title>101 Dothideomycetes genomes: a test case for predicting lifestyles and emergence of pathogens.</title>
        <authorList>
            <person name="Haridas S."/>
            <person name="Albert R."/>
            <person name="Binder M."/>
            <person name="Bloem J."/>
            <person name="Labutti K."/>
            <person name="Salamov A."/>
            <person name="Andreopoulos B."/>
            <person name="Baker S."/>
            <person name="Barry K."/>
            <person name="Bills G."/>
            <person name="Bluhm B."/>
            <person name="Cannon C."/>
            <person name="Castanera R."/>
            <person name="Culley D."/>
            <person name="Daum C."/>
            <person name="Ezra D."/>
            <person name="Gonzalez J."/>
            <person name="Henrissat B."/>
            <person name="Kuo A."/>
            <person name="Liang C."/>
            <person name="Lipzen A."/>
            <person name="Lutzoni F."/>
            <person name="Magnuson J."/>
            <person name="Mondo S."/>
            <person name="Nolan M."/>
            <person name="Ohm R."/>
            <person name="Pangilinan J."/>
            <person name="Park H.-J."/>
            <person name="Ramirez L."/>
            <person name="Alfaro M."/>
            <person name="Sun H."/>
            <person name="Tritt A."/>
            <person name="Yoshinaga Y."/>
            <person name="Zwiers L.-H."/>
            <person name="Turgeon B."/>
            <person name="Goodwin S."/>
            <person name="Spatafora J."/>
            <person name="Crous P."/>
            <person name="Grigoriev I."/>
        </authorList>
    </citation>
    <scope>NUCLEOTIDE SEQUENCE</scope>
    <source>
        <strain evidence="18">CBS 133067</strain>
    </source>
</reference>
<dbReference type="Gene3D" id="3.40.50.200">
    <property type="entry name" value="Peptidase S8/S53 domain"/>
    <property type="match status" value="1"/>
</dbReference>
<protein>
    <recommendedName>
        <fullName evidence="4">tripeptidyl-peptidase II</fullName>
        <ecNumber evidence="4">3.4.14.10</ecNumber>
    </recommendedName>
</protein>
<keyword evidence="5" id="KW-0964">Secreted</keyword>
<evidence type="ECO:0000256" key="14">
    <source>
        <dbReference type="ARBA" id="ARBA00023180"/>
    </source>
</evidence>
<feature type="domain" description="Peptidase S53" evidence="17">
    <location>
        <begin position="203"/>
        <end position="588"/>
    </location>
</feature>
<evidence type="ECO:0000313" key="19">
    <source>
        <dbReference type="Proteomes" id="UP000799772"/>
    </source>
</evidence>
<dbReference type="InterPro" id="IPR050819">
    <property type="entry name" value="Tripeptidyl-peptidase_I"/>
</dbReference>
<evidence type="ECO:0000256" key="13">
    <source>
        <dbReference type="ARBA" id="ARBA00023145"/>
    </source>
</evidence>
<comment type="function">
    <text evidence="2">Secreted tripeptidyl-peptidase which degrades proteins at acidic pHs and is involved in virulence.</text>
</comment>
<dbReference type="InterPro" id="IPR023828">
    <property type="entry name" value="Peptidase_S8_Ser-AS"/>
</dbReference>
<dbReference type="FunFam" id="3.40.50.200:FF:000015">
    <property type="entry name" value="Tripeptidyl peptidase A"/>
    <property type="match status" value="1"/>
</dbReference>
<evidence type="ECO:0000256" key="16">
    <source>
        <dbReference type="SAM" id="SignalP"/>
    </source>
</evidence>
<organism evidence="18 19">
    <name type="scientific">Rhizodiscina lignyota</name>
    <dbReference type="NCBI Taxonomy" id="1504668"/>
    <lineage>
        <taxon>Eukaryota</taxon>
        <taxon>Fungi</taxon>
        <taxon>Dikarya</taxon>
        <taxon>Ascomycota</taxon>
        <taxon>Pezizomycotina</taxon>
        <taxon>Dothideomycetes</taxon>
        <taxon>Pleosporomycetidae</taxon>
        <taxon>Aulographales</taxon>
        <taxon>Rhizodiscinaceae</taxon>
        <taxon>Rhizodiscina</taxon>
    </lineage>
</organism>
<keyword evidence="12" id="KW-0843">Virulence</keyword>
<evidence type="ECO:0000256" key="7">
    <source>
        <dbReference type="ARBA" id="ARBA00022723"/>
    </source>
</evidence>